<dbReference type="RefSeq" id="WP_322467823.1">
    <property type="nucleotide sequence ID" value="NZ_JAXOJX010000065.1"/>
</dbReference>
<evidence type="ECO:0000256" key="2">
    <source>
        <dbReference type="ARBA" id="ARBA00022676"/>
    </source>
</evidence>
<dbReference type="Gene3D" id="3.40.50.2000">
    <property type="entry name" value="Glycogen Phosphorylase B"/>
    <property type="match status" value="1"/>
</dbReference>
<keyword evidence="3" id="KW-0808">Transferase</keyword>
<evidence type="ECO:0000313" key="4">
    <source>
        <dbReference type="EMBL" id="MDZ5460326.1"/>
    </source>
</evidence>
<name>A0ABU5IN46_9BURK</name>
<reference evidence="4 5" key="1">
    <citation type="submission" date="2023-11" db="EMBL/GenBank/DDBJ databases">
        <title>Draft genome of Azohydromonas lata strain H1 (DSM1123), a polyhydroxyalkanoate producer.</title>
        <authorList>
            <person name="Traversa D."/>
            <person name="D'Addabbo P."/>
            <person name="Pazzani C."/>
            <person name="Manzari C."/>
            <person name="Chiara M."/>
            <person name="Scrascia M."/>
        </authorList>
    </citation>
    <scope>NUCLEOTIDE SEQUENCE [LARGE SCALE GENOMIC DNA]</scope>
    <source>
        <strain evidence="4 5">H1</strain>
    </source>
</reference>
<feature type="non-terminal residue" evidence="4">
    <location>
        <position position="1"/>
    </location>
</feature>
<accession>A0ABU5IN46</accession>
<evidence type="ECO:0000256" key="3">
    <source>
        <dbReference type="ARBA" id="ARBA00022679"/>
    </source>
</evidence>
<protein>
    <submittedName>
        <fullName evidence="4">Uncharacterized protein</fullName>
    </submittedName>
</protein>
<dbReference type="PANTHER" id="PTHR44835">
    <property type="entry name" value="UDP-N-ACETYLGLUCOSAMINE--PEPTIDE N-ACETYLGLUCOSAMINYLTRANSFERASE SPINDLY-RELATED"/>
    <property type="match status" value="1"/>
</dbReference>
<dbReference type="Gene3D" id="3.40.50.11380">
    <property type="match status" value="1"/>
</dbReference>
<evidence type="ECO:0000256" key="1">
    <source>
        <dbReference type="ARBA" id="ARBA00004922"/>
    </source>
</evidence>
<comment type="pathway">
    <text evidence="1">Protein modification; protein glycosylation.</text>
</comment>
<keyword evidence="5" id="KW-1185">Reference proteome</keyword>
<evidence type="ECO:0000313" key="5">
    <source>
        <dbReference type="Proteomes" id="UP001293718"/>
    </source>
</evidence>
<proteinExistence type="predicted"/>
<gene>
    <name evidence="4" type="ORF">SM757_27475</name>
</gene>
<dbReference type="EMBL" id="JAXOJX010000065">
    <property type="protein sequence ID" value="MDZ5460326.1"/>
    <property type="molecule type" value="Genomic_DNA"/>
</dbReference>
<keyword evidence="2" id="KW-0328">Glycosyltransferase</keyword>
<sequence length="405" mass="43065">PRRCAALRELADLQLNAFGDARAAALTLDEAARGQPALALQAALAALVADLYEGTRRGVDIAAGFAALAGQLGVPREGEGPARAPRPPGARPRIGLISAQFCASPVGFLTLGALRALAREADLIFFDRGAKADWARTEFLALAHRWVSCRALDAATLRRLLLAADLDALIDLGGWTDPEALAAVASRPARRQLKWVGGQSLSTGLRCFDGFIADARQVPPAAAGLYSEPVLHARHGYVTYTAPPYAPALARAAAQLPAPAARPAAGVYALVSNPAKISTHTARALEKLKPRRLVLVDQRWRHEGTRQAARRRLGALMDVAEFVTPGNHPDYLQALAALDASFVDTAPYAMGLTAIELRLLGKALHCVPRSPTALMCERHGVAHLGARRFDHHAELGAQLLAWSLG</sequence>
<dbReference type="Proteomes" id="UP001293718">
    <property type="component" value="Unassembled WGS sequence"/>
</dbReference>
<dbReference type="PANTHER" id="PTHR44835:SF1">
    <property type="entry name" value="PROTEIN O-GLCNAC TRANSFERASE"/>
    <property type="match status" value="1"/>
</dbReference>
<dbReference type="InterPro" id="IPR051939">
    <property type="entry name" value="Glycosyltr_41/O-GlcNAc_trsf"/>
</dbReference>
<comment type="caution">
    <text evidence="4">The sequence shown here is derived from an EMBL/GenBank/DDBJ whole genome shotgun (WGS) entry which is preliminary data.</text>
</comment>
<organism evidence="4 5">
    <name type="scientific">Azohydromonas lata</name>
    <dbReference type="NCBI Taxonomy" id="45677"/>
    <lineage>
        <taxon>Bacteria</taxon>
        <taxon>Pseudomonadati</taxon>
        <taxon>Pseudomonadota</taxon>
        <taxon>Betaproteobacteria</taxon>
        <taxon>Burkholderiales</taxon>
        <taxon>Sphaerotilaceae</taxon>
        <taxon>Azohydromonas</taxon>
    </lineage>
</organism>